<dbReference type="AlphaFoldDB" id="A0A438I990"/>
<name>A0A438I990_VITVI</name>
<reference evidence="1 2" key="1">
    <citation type="journal article" date="2018" name="PLoS Genet.">
        <title>Population sequencing reveals clonal diversity and ancestral inbreeding in the grapevine cultivar Chardonnay.</title>
        <authorList>
            <person name="Roach M.J."/>
            <person name="Johnson D.L."/>
            <person name="Bohlmann J."/>
            <person name="van Vuuren H.J."/>
            <person name="Jones S.J."/>
            <person name="Pretorius I.S."/>
            <person name="Schmidt S.A."/>
            <person name="Borneman A.R."/>
        </authorList>
    </citation>
    <scope>NUCLEOTIDE SEQUENCE [LARGE SCALE GENOMIC DNA]</scope>
    <source>
        <strain evidence="2">cv. Chardonnay</strain>
        <tissue evidence="1">Leaf</tissue>
    </source>
</reference>
<gene>
    <name evidence="1" type="ORF">CK203_022310</name>
</gene>
<protein>
    <submittedName>
        <fullName evidence="1">Uncharacterized protein</fullName>
    </submittedName>
</protein>
<sequence>MVARATWFDGSHCIKFSENGLELTLFLSSETPSKKKRLEFGNQRLNRFQQLDPMAGAVDAAAIGHVDLPRKCCWGCSFSHYRPHIKAPLLYWSKGLQAPIPRSIQAPISSVISGVVQAPMQVLVPSAIQAPLQASFRS</sequence>
<accession>A0A438I990</accession>
<comment type="caution">
    <text evidence="1">The sequence shown here is derived from an EMBL/GenBank/DDBJ whole genome shotgun (WGS) entry which is preliminary data.</text>
</comment>
<dbReference type="EMBL" id="QGNW01000130">
    <property type="protein sequence ID" value="RVW93260.1"/>
    <property type="molecule type" value="Genomic_DNA"/>
</dbReference>
<proteinExistence type="predicted"/>
<organism evidence="1 2">
    <name type="scientific">Vitis vinifera</name>
    <name type="common">Grape</name>
    <dbReference type="NCBI Taxonomy" id="29760"/>
    <lineage>
        <taxon>Eukaryota</taxon>
        <taxon>Viridiplantae</taxon>
        <taxon>Streptophyta</taxon>
        <taxon>Embryophyta</taxon>
        <taxon>Tracheophyta</taxon>
        <taxon>Spermatophyta</taxon>
        <taxon>Magnoliopsida</taxon>
        <taxon>eudicotyledons</taxon>
        <taxon>Gunneridae</taxon>
        <taxon>Pentapetalae</taxon>
        <taxon>rosids</taxon>
        <taxon>Vitales</taxon>
        <taxon>Vitaceae</taxon>
        <taxon>Viteae</taxon>
        <taxon>Vitis</taxon>
    </lineage>
</organism>
<dbReference type="Proteomes" id="UP000288805">
    <property type="component" value="Unassembled WGS sequence"/>
</dbReference>
<evidence type="ECO:0000313" key="1">
    <source>
        <dbReference type="EMBL" id="RVW93260.1"/>
    </source>
</evidence>
<evidence type="ECO:0000313" key="2">
    <source>
        <dbReference type="Proteomes" id="UP000288805"/>
    </source>
</evidence>